<dbReference type="AlphaFoldDB" id="A0A426YHJ1"/>
<sequence length="322" mass="35691">MVYITWKSTEPPSPSGFSKARHGTALTMSDKRGSSGKHEEMELRRGPWTLEEDTLLMHYITCHGEGRWNLLAKCSGGHSSDLSSQLMRRTDNEIKNYWRTRVQKQARQLKVDPNSTMFRDALLCYWTPRLREQIIGSSQTLRPVDANTNTTTATDQAQQVLQSCRSYELPEPESRSLSTSSCSVVLSQLPEDLSEFPSGLSSDELSGVTVDPFSSVCSMIDAYNFDTWDIAPVSASAPSHSASDRSNNVGSDGGERLLRCHVTIPELRGESVRTSTVMRAVNLPTNLQELDISFRRLLSCGVGNLCVKSHSIIASARMTVKP</sequence>
<dbReference type="InterPro" id="IPR044676">
    <property type="entry name" value="EOBI/EOBII-like_plant"/>
</dbReference>
<dbReference type="GO" id="GO:0005634">
    <property type="term" value="C:nucleus"/>
    <property type="evidence" value="ECO:0007669"/>
    <property type="project" value="UniProtKB-SubCell"/>
</dbReference>
<feature type="domain" description="HTH myb-type" evidence="9">
    <location>
        <begin position="40"/>
        <end position="106"/>
    </location>
</feature>
<dbReference type="InterPro" id="IPR009057">
    <property type="entry name" value="Homeodomain-like_sf"/>
</dbReference>
<dbReference type="EMBL" id="AMZH03012370">
    <property type="protein sequence ID" value="RRT51147.1"/>
    <property type="molecule type" value="Genomic_DNA"/>
</dbReference>
<dbReference type="CDD" id="cd00167">
    <property type="entry name" value="SANT"/>
    <property type="match status" value="1"/>
</dbReference>
<protein>
    <submittedName>
        <fullName evidence="10">Uncharacterized protein</fullName>
    </submittedName>
</protein>
<feature type="compositionally biased region" description="Basic and acidic residues" evidence="7">
    <location>
        <begin position="29"/>
        <end position="43"/>
    </location>
</feature>
<evidence type="ECO:0000256" key="2">
    <source>
        <dbReference type="ARBA" id="ARBA00022737"/>
    </source>
</evidence>
<dbReference type="SMART" id="SM00717">
    <property type="entry name" value="SANT"/>
    <property type="match status" value="1"/>
</dbReference>
<dbReference type="SUPFAM" id="SSF46689">
    <property type="entry name" value="Homeodomain-like"/>
    <property type="match status" value="1"/>
</dbReference>
<evidence type="ECO:0000313" key="11">
    <source>
        <dbReference type="Proteomes" id="UP000287651"/>
    </source>
</evidence>
<dbReference type="GO" id="GO:0003700">
    <property type="term" value="F:DNA-binding transcription factor activity"/>
    <property type="evidence" value="ECO:0007669"/>
    <property type="project" value="InterPro"/>
</dbReference>
<reference evidence="10 11" key="1">
    <citation type="journal article" date="2014" name="Agronomy (Basel)">
        <title>A Draft Genome Sequence for Ensete ventricosum, the Drought-Tolerant Tree Against Hunger.</title>
        <authorList>
            <person name="Harrison J."/>
            <person name="Moore K.A."/>
            <person name="Paszkiewicz K."/>
            <person name="Jones T."/>
            <person name="Grant M."/>
            <person name="Ambacheew D."/>
            <person name="Muzemil S."/>
            <person name="Studholme D.J."/>
        </authorList>
    </citation>
    <scope>NUCLEOTIDE SEQUENCE [LARGE SCALE GENOMIC DNA]</scope>
</reference>
<keyword evidence="6" id="KW-0539">Nucleus</keyword>
<comment type="caution">
    <text evidence="10">The sequence shown here is derived from an EMBL/GenBank/DDBJ whole genome shotgun (WGS) entry which is preliminary data.</text>
</comment>
<evidence type="ECO:0000256" key="1">
    <source>
        <dbReference type="ARBA" id="ARBA00004123"/>
    </source>
</evidence>
<evidence type="ECO:0000256" key="6">
    <source>
        <dbReference type="ARBA" id="ARBA00023242"/>
    </source>
</evidence>
<dbReference type="InterPro" id="IPR017930">
    <property type="entry name" value="Myb_dom"/>
</dbReference>
<feature type="region of interest" description="Disordered" evidence="7">
    <location>
        <begin position="235"/>
        <end position="254"/>
    </location>
</feature>
<keyword evidence="3" id="KW-0805">Transcription regulation</keyword>
<dbReference type="Gene3D" id="1.10.10.60">
    <property type="entry name" value="Homeodomain-like"/>
    <property type="match status" value="1"/>
</dbReference>
<comment type="subcellular location">
    <subcellularLocation>
        <location evidence="1">Nucleus</location>
    </subcellularLocation>
</comment>
<accession>A0A426YHJ1</accession>
<gene>
    <name evidence="10" type="ORF">B296_00047628</name>
</gene>
<feature type="region of interest" description="Disordered" evidence="7">
    <location>
        <begin position="7"/>
        <end position="43"/>
    </location>
</feature>
<keyword evidence="5" id="KW-0804">Transcription</keyword>
<evidence type="ECO:0000259" key="9">
    <source>
        <dbReference type="PROSITE" id="PS51294"/>
    </source>
</evidence>
<dbReference type="Pfam" id="PF00249">
    <property type="entry name" value="Myb_DNA-binding"/>
    <property type="match status" value="1"/>
</dbReference>
<dbReference type="PANTHER" id="PTHR45675:SF30">
    <property type="entry name" value="TRANSCRIPTION FACTOR MYB62"/>
    <property type="match status" value="1"/>
</dbReference>
<name>A0A426YHJ1_ENSVE</name>
<evidence type="ECO:0000256" key="4">
    <source>
        <dbReference type="ARBA" id="ARBA00023125"/>
    </source>
</evidence>
<dbReference type="PROSITE" id="PS50090">
    <property type="entry name" value="MYB_LIKE"/>
    <property type="match status" value="1"/>
</dbReference>
<dbReference type="GO" id="GO:0043565">
    <property type="term" value="F:sequence-specific DNA binding"/>
    <property type="evidence" value="ECO:0007669"/>
    <property type="project" value="InterPro"/>
</dbReference>
<evidence type="ECO:0000256" key="7">
    <source>
        <dbReference type="SAM" id="MobiDB-lite"/>
    </source>
</evidence>
<feature type="domain" description="Myb-like" evidence="8">
    <location>
        <begin position="40"/>
        <end position="102"/>
    </location>
</feature>
<dbReference type="InterPro" id="IPR001005">
    <property type="entry name" value="SANT/Myb"/>
</dbReference>
<evidence type="ECO:0000313" key="10">
    <source>
        <dbReference type="EMBL" id="RRT51147.1"/>
    </source>
</evidence>
<dbReference type="Proteomes" id="UP000287651">
    <property type="component" value="Unassembled WGS sequence"/>
</dbReference>
<evidence type="ECO:0000256" key="3">
    <source>
        <dbReference type="ARBA" id="ARBA00023015"/>
    </source>
</evidence>
<proteinExistence type="predicted"/>
<keyword evidence="4" id="KW-0238">DNA-binding</keyword>
<keyword evidence="2" id="KW-0677">Repeat</keyword>
<organism evidence="10 11">
    <name type="scientific">Ensete ventricosum</name>
    <name type="common">Abyssinian banana</name>
    <name type="synonym">Musa ensete</name>
    <dbReference type="NCBI Taxonomy" id="4639"/>
    <lineage>
        <taxon>Eukaryota</taxon>
        <taxon>Viridiplantae</taxon>
        <taxon>Streptophyta</taxon>
        <taxon>Embryophyta</taxon>
        <taxon>Tracheophyta</taxon>
        <taxon>Spermatophyta</taxon>
        <taxon>Magnoliopsida</taxon>
        <taxon>Liliopsida</taxon>
        <taxon>Zingiberales</taxon>
        <taxon>Musaceae</taxon>
        <taxon>Ensete</taxon>
    </lineage>
</organism>
<dbReference type="PROSITE" id="PS51294">
    <property type="entry name" value="HTH_MYB"/>
    <property type="match status" value="1"/>
</dbReference>
<evidence type="ECO:0000259" key="8">
    <source>
        <dbReference type="PROSITE" id="PS50090"/>
    </source>
</evidence>
<dbReference type="PANTHER" id="PTHR45675">
    <property type="entry name" value="MYB TRANSCRIPTION FACTOR-RELATED-RELATED"/>
    <property type="match status" value="1"/>
</dbReference>
<evidence type="ECO:0000256" key="5">
    <source>
        <dbReference type="ARBA" id="ARBA00023163"/>
    </source>
</evidence>